<sequence>MEAHRSGRRGPQTEESRWSHKLTYILRHGAIKEGVPINHAGQVKVSDLLAHNQFRGLTPEMLQRVVDTNDKKRFTIENIDGVPYIKAVQGHSMAVEVDMTPIARAEDVPIAVHGTNLAAWQIIRHQGLKPMGRLHVHFASGLPREDGVISGMRSSSDVLIYLDVRRALADGMALFRSANGVILTAGLGGVVSPAYFLRVTDRRGQPMPMASEADRP</sequence>
<evidence type="ECO:0000256" key="4">
    <source>
        <dbReference type="ARBA" id="ARBA00022679"/>
    </source>
</evidence>
<keyword evidence="5" id="KW-0520">NAD</keyword>
<reference evidence="7" key="1">
    <citation type="journal article" date="2022" name="bioRxiv">
        <title>Genomics of Preaxostyla Flagellates Illuminates Evolutionary Transitions and the Path Towards Mitochondrial Loss.</title>
        <authorList>
            <person name="Novak L.V.F."/>
            <person name="Treitli S.C."/>
            <person name="Pyrih J."/>
            <person name="Halakuc P."/>
            <person name="Pipaliya S.V."/>
            <person name="Vacek V."/>
            <person name="Brzon O."/>
            <person name="Soukal P."/>
            <person name="Eme L."/>
            <person name="Dacks J.B."/>
            <person name="Karnkowska A."/>
            <person name="Elias M."/>
            <person name="Hampl V."/>
        </authorList>
    </citation>
    <scope>NUCLEOTIDE SEQUENCE</scope>
    <source>
        <strain evidence="7">RCP-MX</strain>
    </source>
</reference>
<comment type="function">
    <text evidence="1">Catalyzes the last step of tRNA splicing, the transfer of the splice junction 2'-phosphate from ligated tRNA to NAD to produce ADP-ribose 1''-2'' cyclic phosphate.</text>
</comment>
<dbReference type="SUPFAM" id="SSF56399">
    <property type="entry name" value="ADP-ribosylation"/>
    <property type="match status" value="1"/>
</dbReference>
<evidence type="ECO:0000256" key="3">
    <source>
        <dbReference type="ARBA" id="ARBA00012007"/>
    </source>
</evidence>
<comment type="catalytic activity">
    <reaction evidence="6">
        <text>2'-phospho-[ligated tRNA] + NAD(+) = mature tRNA + ADP-alpha-D-ribose 1'',2''-cyclic phosphate + nicotinamide</text>
        <dbReference type="Rhea" id="RHEA:23324"/>
        <dbReference type="Rhea" id="RHEA-COMP:11106"/>
        <dbReference type="Rhea" id="RHEA-COMP:11107"/>
        <dbReference type="ChEBI" id="CHEBI:17154"/>
        <dbReference type="ChEBI" id="CHEBI:57540"/>
        <dbReference type="ChEBI" id="CHEBI:76596"/>
        <dbReference type="ChEBI" id="CHEBI:82883"/>
        <dbReference type="ChEBI" id="CHEBI:85027"/>
        <dbReference type="EC" id="2.7.1.160"/>
    </reaction>
</comment>
<accession>A0ABQ8V0V5</accession>
<dbReference type="EMBL" id="JAPMOS010000002">
    <property type="protein sequence ID" value="KAJ4462705.1"/>
    <property type="molecule type" value="Genomic_DNA"/>
</dbReference>
<keyword evidence="8" id="KW-1185">Reference proteome</keyword>
<evidence type="ECO:0000256" key="6">
    <source>
        <dbReference type="ARBA" id="ARBA00047949"/>
    </source>
</evidence>
<dbReference type="Gene3D" id="3.20.170.30">
    <property type="match status" value="1"/>
</dbReference>
<dbReference type="EC" id="2.7.1.160" evidence="3"/>
<evidence type="ECO:0000313" key="8">
    <source>
        <dbReference type="Proteomes" id="UP001141327"/>
    </source>
</evidence>
<dbReference type="PANTHER" id="PTHR12684:SF2">
    <property type="entry name" value="TRNA 2'-PHOSPHOTRANSFERASE 1"/>
    <property type="match status" value="1"/>
</dbReference>
<evidence type="ECO:0000256" key="2">
    <source>
        <dbReference type="ARBA" id="ARBA00009836"/>
    </source>
</evidence>
<organism evidence="7 8">
    <name type="scientific">Paratrimastix pyriformis</name>
    <dbReference type="NCBI Taxonomy" id="342808"/>
    <lineage>
        <taxon>Eukaryota</taxon>
        <taxon>Metamonada</taxon>
        <taxon>Preaxostyla</taxon>
        <taxon>Paratrimastigidae</taxon>
        <taxon>Paratrimastix</taxon>
    </lineage>
</organism>
<gene>
    <name evidence="7" type="ORF">PAPYR_717</name>
</gene>
<dbReference type="InterPro" id="IPR042081">
    <property type="entry name" value="RNA_2'-PTrans_C"/>
</dbReference>
<dbReference type="InterPro" id="IPR002745">
    <property type="entry name" value="Ptrans_KptA/Tpt1"/>
</dbReference>
<protein>
    <recommendedName>
        <fullName evidence="3">2'-phosphotransferase</fullName>
        <ecNumber evidence="3">2.7.1.160</ecNumber>
    </recommendedName>
</protein>
<dbReference type="Proteomes" id="UP001141327">
    <property type="component" value="Unassembled WGS sequence"/>
</dbReference>
<evidence type="ECO:0000256" key="1">
    <source>
        <dbReference type="ARBA" id="ARBA00003343"/>
    </source>
</evidence>
<proteinExistence type="inferred from homology"/>
<dbReference type="InterPro" id="IPR042080">
    <property type="entry name" value="RNA_2'-PTrans_N"/>
</dbReference>
<name>A0ABQ8V0V5_9EUKA</name>
<evidence type="ECO:0000313" key="7">
    <source>
        <dbReference type="EMBL" id="KAJ4462705.1"/>
    </source>
</evidence>
<keyword evidence="4" id="KW-0808">Transferase</keyword>
<dbReference type="PANTHER" id="PTHR12684">
    <property type="entry name" value="PUTATIVE PHOSPHOTRANSFERASE"/>
    <property type="match status" value="1"/>
</dbReference>
<dbReference type="Gene3D" id="1.10.10.970">
    <property type="entry name" value="RNA 2'-phosphotransferase, Tpt1/KptA family, N-terminal domain"/>
    <property type="match status" value="1"/>
</dbReference>
<comment type="caution">
    <text evidence="7">The sequence shown here is derived from an EMBL/GenBank/DDBJ whole genome shotgun (WGS) entry which is preliminary data.</text>
</comment>
<evidence type="ECO:0000256" key="5">
    <source>
        <dbReference type="ARBA" id="ARBA00023027"/>
    </source>
</evidence>
<comment type="similarity">
    <text evidence="2">Belongs to the KptA/TPT1 family.</text>
</comment>
<dbReference type="Pfam" id="PF01885">
    <property type="entry name" value="PTS_2-RNA"/>
    <property type="match status" value="1"/>
</dbReference>